<dbReference type="RefSeq" id="WP_018372052.1">
    <property type="nucleotide sequence ID" value="NZ_UHFR01000005.1"/>
</dbReference>
<name>A0A380KZ24_9STRE</name>
<feature type="transmembrane region" description="Helical" evidence="6">
    <location>
        <begin position="75"/>
        <end position="94"/>
    </location>
</feature>
<keyword evidence="8" id="KW-1185">Reference proteome</keyword>
<dbReference type="EMBL" id="UHFR01000005">
    <property type="protein sequence ID" value="SUN76978.1"/>
    <property type="molecule type" value="Genomic_DNA"/>
</dbReference>
<organism evidence="7 8">
    <name type="scientific">Streptococcus massiliensis</name>
    <dbReference type="NCBI Taxonomy" id="313439"/>
    <lineage>
        <taxon>Bacteria</taxon>
        <taxon>Bacillati</taxon>
        <taxon>Bacillota</taxon>
        <taxon>Bacilli</taxon>
        <taxon>Lactobacillales</taxon>
        <taxon>Streptococcaceae</taxon>
        <taxon>Streptococcus</taxon>
    </lineage>
</organism>
<feature type="transmembrane region" description="Helical" evidence="6">
    <location>
        <begin position="234"/>
        <end position="257"/>
    </location>
</feature>
<dbReference type="STRING" id="1123307.GCA_000380065_01345"/>
<keyword evidence="2" id="KW-1003">Cell membrane</keyword>
<evidence type="ECO:0000256" key="3">
    <source>
        <dbReference type="ARBA" id="ARBA00022692"/>
    </source>
</evidence>
<evidence type="ECO:0000256" key="2">
    <source>
        <dbReference type="ARBA" id="ARBA00022475"/>
    </source>
</evidence>
<keyword evidence="3 6" id="KW-0812">Transmembrane</keyword>
<dbReference type="PANTHER" id="PTHR23513">
    <property type="entry name" value="INTEGRAL MEMBRANE EFFLUX PROTEIN-RELATED"/>
    <property type="match status" value="1"/>
</dbReference>
<evidence type="ECO:0000256" key="1">
    <source>
        <dbReference type="ARBA" id="ARBA00004651"/>
    </source>
</evidence>
<keyword evidence="5 6" id="KW-0472">Membrane</keyword>
<evidence type="ECO:0000256" key="4">
    <source>
        <dbReference type="ARBA" id="ARBA00022989"/>
    </source>
</evidence>
<evidence type="ECO:0000256" key="5">
    <source>
        <dbReference type="ARBA" id="ARBA00023136"/>
    </source>
</evidence>
<dbReference type="Proteomes" id="UP000254634">
    <property type="component" value="Unassembled WGS sequence"/>
</dbReference>
<feature type="transmembrane region" description="Helical" evidence="6">
    <location>
        <begin position="140"/>
        <end position="163"/>
    </location>
</feature>
<evidence type="ECO:0000256" key="6">
    <source>
        <dbReference type="SAM" id="Phobius"/>
    </source>
</evidence>
<dbReference type="AlphaFoldDB" id="A0A380KZ24"/>
<dbReference type="InterPro" id="IPR036259">
    <property type="entry name" value="MFS_trans_sf"/>
</dbReference>
<comment type="subcellular location">
    <subcellularLocation>
        <location evidence="1">Cell membrane</location>
        <topology evidence="1">Multi-pass membrane protein</topology>
    </subcellularLocation>
</comment>
<proteinExistence type="predicted"/>
<keyword evidence="4 6" id="KW-1133">Transmembrane helix</keyword>
<feature type="transmembrane region" description="Helical" evidence="6">
    <location>
        <begin position="299"/>
        <end position="317"/>
    </location>
</feature>
<evidence type="ECO:0000313" key="8">
    <source>
        <dbReference type="Proteomes" id="UP000254634"/>
    </source>
</evidence>
<dbReference type="Gene3D" id="1.20.1250.20">
    <property type="entry name" value="MFS general substrate transporter like domains"/>
    <property type="match status" value="1"/>
</dbReference>
<dbReference type="GO" id="GO:0005886">
    <property type="term" value="C:plasma membrane"/>
    <property type="evidence" value="ECO:0007669"/>
    <property type="project" value="UniProtKB-SubCell"/>
</dbReference>
<sequence length="413" mass="46165">MKLALRNRLYAFLTLSRLLNSMGSSLYNMIFVIYAANMFQSKLLIGIANITMVLPTVFTVWVGVRADKTEQKSQWLIATGFIQALLFAAIALFINEANLLVFSTVCLLNIMSDVLSDFANGLRLPIIQKNIAQEDLIEAYSFTQFVAYICNLAGQALGVWLLTISDNNFAMVALLNALSFLLSSLVLLFIKKDLTYEKVVHKEEKQTLRARFGLMFDNIKLIFHQSGTTNFIQLLLAILFLNALGGSITAIYNIFLIDQHLLGLTYSQSLLLVEVILVGGILLGSLTPHDYFSKKSLSSLVRMDALIFSLVGLFNLLHLPPLFGLFLLSFAAYLTGKVNPKINSMLLTNLPSHVLVQTSNFLFLLFTLSLPVGTAFFSLVASWNMFATWLIFFMIALITMFLSLGKRVLLFEK</sequence>
<feature type="transmembrane region" description="Helical" evidence="6">
    <location>
        <begin position="269"/>
        <end position="287"/>
    </location>
</feature>
<feature type="transmembrane region" description="Helical" evidence="6">
    <location>
        <begin position="361"/>
        <end position="380"/>
    </location>
</feature>
<protein>
    <submittedName>
        <fullName evidence="7">Putative permease</fullName>
    </submittedName>
</protein>
<feature type="transmembrane region" description="Helical" evidence="6">
    <location>
        <begin position="43"/>
        <end position="63"/>
    </location>
</feature>
<dbReference type="SUPFAM" id="SSF103473">
    <property type="entry name" value="MFS general substrate transporter"/>
    <property type="match status" value="1"/>
</dbReference>
<feature type="transmembrane region" description="Helical" evidence="6">
    <location>
        <begin position="12"/>
        <end position="37"/>
    </location>
</feature>
<feature type="transmembrane region" description="Helical" evidence="6">
    <location>
        <begin position="169"/>
        <end position="190"/>
    </location>
</feature>
<feature type="transmembrane region" description="Helical" evidence="6">
    <location>
        <begin position="386"/>
        <end position="404"/>
    </location>
</feature>
<dbReference type="OrthoDB" id="2293709at2"/>
<reference evidence="7" key="1">
    <citation type="submission" date="2018-06" db="EMBL/GenBank/DDBJ databases">
        <authorList>
            <consortium name="Pathogen Informatics"/>
            <person name="Doyle S."/>
        </authorList>
    </citation>
    <scope>NUCLEOTIDE SEQUENCE [LARGE SCALE GENOMIC DNA]</scope>
    <source>
        <strain evidence="7">NCTC13765</strain>
    </source>
</reference>
<feature type="transmembrane region" description="Helical" evidence="6">
    <location>
        <begin position="100"/>
        <end position="119"/>
    </location>
</feature>
<dbReference type="PANTHER" id="PTHR23513:SF6">
    <property type="entry name" value="MAJOR FACILITATOR SUPERFAMILY ASSOCIATED DOMAIN-CONTAINING PROTEIN"/>
    <property type="match status" value="1"/>
</dbReference>
<accession>A0A380KZ24</accession>
<evidence type="ECO:0000313" key="7">
    <source>
        <dbReference type="EMBL" id="SUN76978.1"/>
    </source>
</evidence>
<gene>
    <name evidence="7" type="ORF">NCTC13765_01484</name>
</gene>